<protein>
    <recommendedName>
        <fullName evidence="3">Aminotransferase-like plant mobile domain-containing protein</fullName>
    </recommendedName>
</protein>
<proteinExistence type="predicted"/>
<dbReference type="Proteomes" id="UP000593576">
    <property type="component" value="Unassembled WGS sequence"/>
</dbReference>
<organism evidence="1 2">
    <name type="scientific">Gossypium schwendimanii</name>
    <name type="common">Cotton</name>
    <dbReference type="NCBI Taxonomy" id="34291"/>
    <lineage>
        <taxon>Eukaryota</taxon>
        <taxon>Viridiplantae</taxon>
        <taxon>Streptophyta</taxon>
        <taxon>Embryophyta</taxon>
        <taxon>Tracheophyta</taxon>
        <taxon>Spermatophyta</taxon>
        <taxon>Magnoliopsida</taxon>
        <taxon>eudicotyledons</taxon>
        <taxon>Gunneridae</taxon>
        <taxon>Pentapetalae</taxon>
        <taxon>rosids</taxon>
        <taxon>malvids</taxon>
        <taxon>Malvales</taxon>
        <taxon>Malvaceae</taxon>
        <taxon>Malvoideae</taxon>
        <taxon>Gossypium</taxon>
    </lineage>
</organism>
<accession>A0A7J9KQR7</accession>
<sequence length="65" mass="7756">MDIVDELVDIRVLLDQRLGAEFEWMPYADMRILECIPIEFLSNRNIWHVNVPLIVFVIVEMHETD</sequence>
<dbReference type="EMBL" id="JABFAF010000002">
    <property type="protein sequence ID" value="MBA0848842.1"/>
    <property type="molecule type" value="Genomic_DNA"/>
</dbReference>
<evidence type="ECO:0008006" key="3">
    <source>
        <dbReference type="Google" id="ProtNLM"/>
    </source>
</evidence>
<dbReference type="OrthoDB" id="1001962at2759"/>
<gene>
    <name evidence="1" type="ORF">Goshw_007872</name>
</gene>
<evidence type="ECO:0000313" key="2">
    <source>
        <dbReference type="Proteomes" id="UP000593576"/>
    </source>
</evidence>
<comment type="caution">
    <text evidence="1">The sequence shown here is derived from an EMBL/GenBank/DDBJ whole genome shotgun (WGS) entry which is preliminary data.</text>
</comment>
<name>A0A7J9KQR7_GOSSC</name>
<evidence type="ECO:0000313" key="1">
    <source>
        <dbReference type="EMBL" id="MBA0848842.1"/>
    </source>
</evidence>
<reference evidence="1 2" key="1">
    <citation type="journal article" date="2019" name="Genome Biol. Evol.">
        <title>Insights into the evolution of the New World diploid cottons (Gossypium, subgenus Houzingenia) based on genome sequencing.</title>
        <authorList>
            <person name="Grover C.E."/>
            <person name="Arick M.A. 2nd"/>
            <person name="Thrash A."/>
            <person name="Conover J.L."/>
            <person name="Sanders W.S."/>
            <person name="Peterson D.G."/>
            <person name="Frelichowski J.E."/>
            <person name="Scheffler J.A."/>
            <person name="Scheffler B.E."/>
            <person name="Wendel J.F."/>
        </authorList>
    </citation>
    <scope>NUCLEOTIDE SEQUENCE [LARGE SCALE GENOMIC DNA]</scope>
    <source>
        <strain evidence="1">1</strain>
        <tissue evidence="1">Leaf</tissue>
    </source>
</reference>
<keyword evidence="2" id="KW-1185">Reference proteome</keyword>
<dbReference type="AlphaFoldDB" id="A0A7J9KQR7"/>